<proteinExistence type="predicted"/>
<reference evidence="1 2" key="1">
    <citation type="journal article" date="2018" name="Sci. Rep.">
        <title>Genomic signatures of local adaptation to the degree of environmental predictability in rotifers.</title>
        <authorList>
            <person name="Franch-Gras L."/>
            <person name="Hahn C."/>
            <person name="Garcia-Roger E.M."/>
            <person name="Carmona M.J."/>
            <person name="Serra M."/>
            <person name="Gomez A."/>
        </authorList>
    </citation>
    <scope>NUCLEOTIDE SEQUENCE [LARGE SCALE GENOMIC DNA]</scope>
    <source>
        <strain evidence="1">HYR1</strain>
    </source>
</reference>
<dbReference type="AlphaFoldDB" id="A0A3M7S756"/>
<gene>
    <name evidence="1" type="ORF">BpHYR1_026844</name>
</gene>
<organism evidence="1 2">
    <name type="scientific">Brachionus plicatilis</name>
    <name type="common">Marine rotifer</name>
    <name type="synonym">Brachionus muelleri</name>
    <dbReference type="NCBI Taxonomy" id="10195"/>
    <lineage>
        <taxon>Eukaryota</taxon>
        <taxon>Metazoa</taxon>
        <taxon>Spiralia</taxon>
        <taxon>Gnathifera</taxon>
        <taxon>Rotifera</taxon>
        <taxon>Eurotatoria</taxon>
        <taxon>Monogononta</taxon>
        <taxon>Pseudotrocha</taxon>
        <taxon>Ploima</taxon>
        <taxon>Brachionidae</taxon>
        <taxon>Brachionus</taxon>
    </lineage>
</organism>
<comment type="caution">
    <text evidence="1">The sequence shown here is derived from an EMBL/GenBank/DDBJ whole genome shotgun (WGS) entry which is preliminary data.</text>
</comment>
<keyword evidence="2" id="KW-1185">Reference proteome</keyword>
<protein>
    <submittedName>
        <fullName evidence="1">Uncharacterized protein</fullName>
    </submittedName>
</protein>
<dbReference type="Proteomes" id="UP000276133">
    <property type="component" value="Unassembled WGS sequence"/>
</dbReference>
<evidence type="ECO:0000313" key="1">
    <source>
        <dbReference type="EMBL" id="RNA31509.1"/>
    </source>
</evidence>
<accession>A0A3M7S756</accession>
<dbReference type="EMBL" id="REGN01001934">
    <property type="protein sequence ID" value="RNA31509.1"/>
    <property type="molecule type" value="Genomic_DNA"/>
</dbReference>
<name>A0A3M7S756_BRAPC</name>
<evidence type="ECO:0000313" key="2">
    <source>
        <dbReference type="Proteomes" id="UP000276133"/>
    </source>
</evidence>
<sequence>MQFRYNEFRYNEQRNFRLTCSLYRGLTVLRLHLSIQTNLQLLIFAVVNINIKRSFTRFLVEIFLAKNKILKKLKCLKVRIR</sequence>